<keyword evidence="2" id="KW-1185">Reference proteome</keyword>
<protein>
    <submittedName>
        <fullName evidence="3">Ovule protein</fullName>
    </submittedName>
</protein>
<organism evidence="3">
    <name type="scientific">Brugia pahangi</name>
    <name type="common">Filarial nematode worm</name>
    <dbReference type="NCBI Taxonomy" id="6280"/>
    <lineage>
        <taxon>Eukaryota</taxon>
        <taxon>Metazoa</taxon>
        <taxon>Ecdysozoa</taxon>
        <taxon>Nematoda</taxon>
        <taxon>Chromadorea</taxon>
        <taxon>Rhabditida</taxon>
        <taxon>Spirurina</taxon>
        <taxon>Spiruromorpha</taxon>
        <taxon>Filarioidea</taxon>
        <taxon>Onchocercidae</taxon>
        <taxon>Brugia</taxon>
    </lineage>
</organism>
<evidence type="ECO:0000313" key="1">
    <source>
        <dbReference type="EMBL" id="VDN81542.1"/>
    </source>
</evidence>
<evidence type="ECO:0000313" key="2">
    <source>
        <dbReference type="Proteomes" id="UP000278627"/>
    </source>
</evidence>
<proteinExistence type="predicted"/>
<dbReference type="WBParaSite" id="BPAG_0000035501-mRNA-1">
    <property type="protein sequence ID" value="BPAG_0000035501-mRNA-1"/>
    <property type="gene ID" value="BPAG_0000035501"/>
</dbReference>
<dbReference type="EMBL" id="UZAD01000014">
    <property type="protein sequence ID" value="VDN81542.1"/>
    <property type="molecule type" value="Genomic_DNA"/>
</dbReference>
<evidence type="ECO:0000313" key="3">
    <source>
        <dbReference type="WBParaSite" id="BPAG_0000035501-mRNA-1"/>
    </source>
</evidence>
<name>A0A0N4SXF6_BRUPA</name>
<reference evidence="3" key="1">
    <citation type="submission" date="2017-02" db="UniProtKB">
        <authorList>
            <consortium name="WormBaseParasite"/>
        </authorList>
    </citation>
    <scope>IDENTIFICATION</scope>
</reference>
<sequence length="69" mass="7425">MATTIGKGSGWVKGQSARLASIDNTGNKNLLNDSPENSTMVHVEKDDRNCTLQAGVLASIIFDDLFPNF</sequence>
<dbReference type="AlphaFoldDB" id="A0A0N4SXF6"/>
<reference evidence="1 2" key="2">
    <citation type="submission" date="2018-11" db="EMBL/GenBank/DDBJ databases">
        <authorList>
            <consortium name="Pathogen Informatics"/>
        </authorList>
    </citation>
    <scope>NUCLEOTIDE SEQUENCE [LARGE SCALE GENOMIC DNA]</scope>
</reference>
<accession>A0A0N4SXF6</accession>
<gene>
    <name evidence="1" type="ORF">BPAG_LOCUS356</name>
</gene>
<dbReference type="Proteomes" id="UP000278627">
    <property type="component" value="Unassembled WGS sequence"/>
</dbReference>